<organism evidence="2 3">
    <name type="scientific">Nepenthes gracilis</name>
    <name type="common">Slender pitcher plant</name>
    <dbReference type="NCBI Taxonomy" id="150966"/>
    <lineage>
        <taxon>Eukaryota</taxon>
        <taxon>Viridiplantae</taxon>
        <taxon>Streptophyta</taxon>
        <taxon>Embryophyta</taxon>
        <taxon>Tracheophyta</taxon>
        <taxon>Spermatophyta</taxon>
        <taxon>Magnoliopsida</taxon>
        <taxon>eudicotyledons</taxon>
        <taxon>Gunneridae</taxon>
        <taxon>Pentapetalae</taxon>
        <taxon>Caryophyllales</taxon>
        <taxon>Nepenthaceae</taxon>
        <taxon>Nepenthes</taxon>
    </lineage>
</organism>
<evidence type="ECO:0000256" key="1">
    <source>
        <dbReference type="SAM" id="Phobius"/>
    </source>
</evidence>
<reference evidence="2" key="1">
    <citation type="submission" date="2023-05" db="EMBL/GenBank/DDBJ databases">
        <title>Nepenthes gracilis genome sequencing.</title>
        <authorList>
            <person name="Fukushima K."/>
        </authorList>
    </citation>
    <scope>NUCLEOTIDE SEQUENCE</scope>
    <source>
        <strain evidence="2">SING2019-196</strain>
    </source>
</reference>
<evidence type="ECO:0000313" key="3">
    <source>
        <dbReference type="Proteomes" id="UP001279734"/>
    </source>
</evidence>
<name>A0AAD3XUW6_NEPGR</name>
<comment type="caution">
    <text evidence="2">The sequence shown here is derived from an EMBL/GenBank/DDBJ whole genome shotgun (WGS) entry which is preliminary data.</text>
</comment>
<keyword evidence="3" id="KW-1185">Reference proteome</keyword>
<keyword evidence="1" id="KW-0472">Membrane</keyword>
<proteinExistence type="predicted"/>
<dbReference type="PANTHER" id="PTHR31860:SF6">
    <property type="entry name" value="HEAT-INDUCIBLE TRANSCRIPTION REPRESSOR (DUF639)"/>
    <property type="match status" value="1"/>
</dbReference>
<evidence type="ECO:0000313" key="2">
    <source>
        <dbReference type="EMBL" id="GMH17459.1"/>
    </source>
</evidence>
<sequence>MAMVSKTRNILEDLVREGSFKWLMGNRNSFREEFEEILKSPSPRKNWIAELSPVANIVVKRCSRILGVSMCDLQEDFNAVASESIKDPSCYARNLLEYCCFRTLALSTHVTGYLADNKFRRLTFDMMLAWESPAAAGQHLLNVDEDATVGLEAFSRIAPAVPIIAHVVVTNNLFEVLTTSSGGRLQYTIYEKYLIGLERAIKKLGTLSESSLLSILRSDRREKIVEVDGTVTMQPVLQHIGISTWPGRLILTDYALYFEPLRVVSYDKAKRYDLADDLKQIVKPELAGPWGTRLFDKAVLYKSISLTEPIVLEFPELKGHTRRDYWLAMIKEILLVHRFIRKYQIIGVDREEALWKAILGILRLQVIQELNFVGSLRCDALLIFSLCDDLPGGDLILECMANMLASRGLERTNNSPRGRGMYSISATAVASSFGLGFGPSSSDHSNAGLVVGEVVVGDMTPLEKVVKESRCSYEKVVLAQETVDGVKVDGIDTNLAVMKELLFPITELGKCLLFLAYWEEPLKSVAFCLVSSYIIIRGWLGYAIAVLLVLLAAFMIMSRFCYRGQPVEEIKVTVPPAKNTVEQLLAVQNAISQVEELVQDGNIILLKIRALLFSIFPQASEKCAVALLAVALVMASVSVKYVVLLSVLEAFTRYSPPRRASTERWERRIKEWWFSIPAAPVILEREKDDKKRK</sequence>
<accession>A0AAD3XUW6</accession>
<feature type="transmembrane region" description="Helical" evidence="1">
    <location>
        <begin position="539"/>
        <end position="562"/>
    </location>
</feature>
<dbReference type="AlphaFoldDB" id="A0AAD3XUW6"/>
<dbReference type="PANTHER" id="PTHR31860">
    <property type="entry name" value="HEAT-INDUCIBLE TRANSCRIPTION REPRESSOR (DUF639)-RELATED"/>
    <property type="match status" value="1"/>
</dbReference>
<keyword evidence="1" id="KW-1133">Transmembrane helix</keyword>
<keyword evidence="1" id="KW-0812">Transmembrane</keyword>
<gene>
    <name evidence="2" type="ORF">Nepgr_019300</name>
</gene>
<protein>
    <submittedName>
        <fullName evidence="2">Uncharacterized protein</fullName>
    </submittedName>
</protein>
<dbReference type="Proteomes" id="UP001279734">
    <property type="component" value="Unassembled WGS sequence"/>
</dbReference>
<feature type="transmembrane region" description="Helical" evidence="1">
    <location>
        <begin position="624"/>
        <end position="648"/>
    </location>
</feature>
<dbReference type="InterPro" id="IPR006927">
    <property type="entry name" value="DUF639"/>
</dbReference>
<dbReference type="EMBL" id="BSYO01000018">
    <property type="protein sequence ID" value="GMH17459.1"/>
    <property type="molecule type" value="Genomic_DNA"/>
</dbReference>
<dbReference type="Pfam" id="PF04842">
    <property type="entry name" value="DUF639"/>
    <property type="match status" value="1"/>
</dbReference>